<dbReference type="EMBL" id="VYRZ01000002">
    <property type="protein sequence ID" value="KAA9087400.1"/>
    <property type="molecule type" value="Genomic_DNA"/>
</dbReference>
<comment type="caution">
    <text evidence="1">The sequence shown here is derived from an EMBL/GenBank/DDBJ whole genome shotgun (WGS) entry which is preliminary data.</text>
</comment>
<reference evidence="2" key="1">
    <citation type="submission" date="2019-09" db="EMBL/GenBank/DDBJ databases">
        <title>Mumia zhuanghuii sp. nov. isolated from the intestinal contents of plateau pika (Ochotona curzoniae) in the Qinghai-Tibet plateau of China.</title>
        <authorList>
            <person name="Tian Z."/>
        </authorList>
    </citation>
    <scope>NUCLEOTIDE SEQUENCE [LARGE SCALE GENOMIC DNA]</scope>
    <source>
        <strain evidence="2">DSM 25564</strain>
    </source>
</reference>
<dbReference type="GO" id="GO:0010181">
    <property type="term" value="F:FMN binding"/>
    <property type="evidence" value="ECO:0007669"/>
    <property type="project" value="InterPro"/>
</dbReference>
<dbReference type="SUPFAM" id="SSF52218">
    <property type="entry name" value="Flavoproteins"/>
    <property type="match status" value="1"/>
</dbReference>
<organism evidence="1 2">
    <name type="scientific">Microbacterium radiodurans</name>
    <dbReference type="NCBI Taxonomy" id="661398"/>
    <lineage>
        <taxon>Bacteria</taxon>
        <taxon>Bacillati</taxon>
        <taxon>Actinomycetota</taxon>
        <taxon>Actinomycetes</taxon>
        <taxon>Micrococcales</taxon>
        <taxon>Microbacteriaceae</taxon>
        <taxon>Microbacterium</taxon>
    </lineage>
</organism>
<evidence type="ECO:0000313" key="1">
    <source>
        <dbReference type="EMBL" id="KAA9087400.1"/>
    </source>
</evidence>
<dbReference type="Pfam" id="PF07972">
    <property type="entry name" value="Flavodoxin_NdrI"/>
    <property type="match status" value="1"/>
</dbReference>
<evidence type="ECO:0000313" key="2">
    <source>
        <dbReference type="Proteomes" id="UP000327039"/>
    </source>
</evidence>
<sequence length="149" mass="16348">MGQVPVYYYSSSSNLIRRFADRLRDTDGRPVLDLSRRDVRQSEPAGSWVLLTPSYKAGNDVHATLPGAVRAFLRSPAARRRLIGIIGSGNRNFGRFYQAAARELAVVSGRPVVFEFELAGTPEDVAACARVLNALDARFASAEPPQGRR</sequence>
<dbReference type="OrthoDB" id="350535at2"/>
<protein>
    <submittedName>
        <fullName evidence="1">Class Ib ribonucleoside-diphosphate reductase assembly flavoprotein NrdI</fullName>
    </submittedName>
</protein>
<dbReference type="PANTHER" id="PTHR37297:SF1">
    <property type="entry name" value="PROTEIN NRDI"/>
    <property type="match status" value="1"/>
</dbReference>
<dbReference type="Gene3D" id="3.40.50.360">
    <property type="match status" value="1"/>
</dbReference>
<gene>
    <name evidence="1" type="ORF">F6B42_09665</name>
</gene>
<accession>A0A5J5ISV9</accession>
<dbReference type="InterPro" id="IPR029039">
    <property type="entry name" value="Flavoprotein-like_sf"/>
</dbReference>
<name>A0A5J5ISV9_9MICO</name>
<keyword evidence="2" id="KW-1185">Reference proteome</keyword>
<dbReference type="AlphaFoldDB" id="A0A5J5ISV9"/>
<proteinExistence type="predicted"/>
<dbReference type="Proteomes" id="UP000327039">
    <property type="component" value="Unassembled WGS sequence"/>
</dbReference>
<dbReference type="PANTHER" id="PTHR37297">
    <property type="entry name" value="PROTEIN NRDI"/>
    <property type="match status" value="1"/>
</dbReference>
<dbReference type="InterPro" id="IPR004465">
    <property type="entry name" value="RNR_NrdI"/>
</dbReference>